<dbReference type="Proteomes" id="UP000559653">
    <property type="component" value="Unassembled WGS sequence"/>
</dbReference>
<organism evidence="1 2">
    <name type="scientific">Candidatus Nitrosomaritimum aestuariumsis</name>
    <dbReference type="NCBI Taxonomy" id="3342354"/>
    <lineage>
        <taxon>Archaea</taxon>
        <taxon>Nitrososphaerota</taxon>
        <taxon>Nitrososphaeria</taxon>
        <taxon>Nitrosopumilales</taxon>
        <taxon>Nitrosopumilaceae</taxon>
        <taxon>Candidatus Nitrosomaritimum</taxon>
    </lineage>
</organism>
<gene>
    <name evidence="1" type="ORF">H2B03_08230</name>
</gene>
<protein>
    <submittedName>
        <fullName evidence="1">Uncharacterized protein</fullName>
    </submittedName>
</protein>
<name>A0AC60W0G6_9ARCH</name>
<accession>A0AC60W0G6</accession>
<evidence type="ECO:0000313" key="2">
    <source>
        <dbReference type="Proteomes" id="UP000559653"/>
    </source>
</evidence>
<comment type="caution">
    <text evidence="1">The sequence shown here is derived from an EMBL/GenBank/DDBJ whole genome shotgun (WGS) entry which is preliminary data.</text>
</comment>
<dbReference type="EMBL" id="JACEMZ010000078">
    <property type="protein sequence ID" value="MBA4453131.1"/>
    <property type="molecule type" value="Genomic_DNA"/>
</dbReference>
<reference evidence="1 2" key="1">
    <citation type="journal article" date="2020" name="Appl. Environ. Microbiol.">
        <title>Genomic Characteristics of a Novel Species of Ammonia-Oxidizing Archaea from the Jiulong River Estuary.</title>
        <authorList>
            <person name="Zou D."/>
            <person name="Wan R."/>
            <person name="Han L."/>
            <person name="Xu M.N."/>
            <person name="Liu Y."/>
            <person name="Liu H."/>
            <person name="Kao S.J."/>
            <person name="Li M."/>
        </authorList>
    </citation>
    <scope>NUCLEOTIDE SEQUENCE [LARGE SCALE GENOMIC DNA]</scope>
    <source>
        <strain evidence="1">W1bin1</strain>
    </source>
</reference>
<sequence length="66" mass="7908">MSNLDESIGKLLLDLQKDDPDTFKELMKRAREESPELFEENVDEENKKIDEYNLQVEEYNKKVEED</sequence>
<evidence type="ECO:0000313" key="1">
    <source>
        <dbReference type="EMBL" id="MBA4453131.1"/>
    </source>
</evidence>
<proteinExistence type="predicted"/>